<feature type="compositionally biased region" description="Low complexity" evidence="1">
    <location>
        <begin position="16"/>
        <end position="35"/>
    </location>
</feature>
<dbReference type="AlphaFoldDB" id="A0A9P4T7W2"/>
<gene>
    <name evidence="2" type="ORF">E8E13_003963</name>
</gene>
<proteinExistence type="predicted"/>
<protein>
    <submittedName>
        <fullName evidence="2">Uncharacterized protein</fullName>
    </submittedName>
</protein>
<accession>A0A9P4T7W2</accession>
<dbReference type="EMBL" id="SWKU01000026">
    <property type="protein sequence ID" value="KAF2996664.1"/>
    <property type="molecule type" value="Genomic_DNA"/>
</dbReference>
<name>A0A9P4T7W2_CURKU</name>
<sequence length="102" mass="11719">MPKRTHKHTHKPNHLPTSTSTSPPSPSPRTSSSTPLNHTPIPTRYNLLLPFHLRRLYNHIHNLLLRLKLRLGMNTISDTKTINGKLLFDGEIPRDTVSWRCV</sequence>
<evidence type="ECO:0000256" key="1">
    <source>
        <dbReference type="SAM" id="MobiDB-lite"/>
    </source>
</evidence>
<dbReference type="Proteomes" id="UP000801428">
    <property type="component" value="Unassembled WGS sequence"/>
</dbReference>
<evidence type="ECO:0000313" key="2">
    <source>
        <dbReference type="EMBL" id="KAF2996664.1"/>
    </source>
</evidence>
<comment type="caution">
    <text evidence="2">The sequence shown here is derived from an EMBL/GenBank/DDBJ whole genome shotgun (WGS) entry which is preliminary data.</text>
</comment>
<reference evidence="2" key="1">
    <citation type="submission" date="2019-04" db="EMBL/GenBank/DDBJ databases">
        <title>Sequencing of skin fungus with MAO and IRED activity.</title>
        <authorList>
            <person name="Marsaioli A.J."/>
            <person name="Bonatto J.M.C."/>
            <person name="Reis Junior O."/>
        </authorList>
    </citation>
    <scope>NUCLEOTIDE SEQUENCE</scope>
    <source>
        <strain evidence="2">30M1</strain>
    </source>
</reference>
<evidence type="ECO:0000313" key="3">
    <source>
        <dbReference type="Proteomes" id="UP000801428"/>
    </source>
</evidence>
<organism evidence="2 3">
    <name type="scientific">Curvularia kusanoi</name>
    <name type="common">Cochliobolus kusanoi</name>
    <dbReference type="NCBI Taxonomy" id="90978"/>
    <lineage>
        <taxon>Eukaryota</taxon>
        <taxon>Fungi</taxon>
        <taxon>Dikarya</taxon>
        <taxon>Ascomycota</taxon>
        <taxon>Pezizomycotina</taxon>
        <taxon>Dothideomycetes</taxon>
        <taxon>Pleosporomycetidae</taxon>
        <taxon>Pleosporales</taxon>
        <taxon>Pleosporineae</taxon>
        <taxon>Pleosporaceae</taxon>
        <taxon>Curvularia</taxon>
    </lineage>
</organism>
<feature type="region of interest" description="Disordered" evidence="1">
    <location>
        <begin position="1"/>
        <end position="40"/>
    </location>
</feature>
<feature type="compositionally biased region" description="Basic residues" evidence="1">
    <location>
        <begin position="1"/>
        <end position="13"/>
    </location>
</feature>
<keyword evidence="3" id="KW-1185">Reference proteome</keyword>